<organism evidence="2 3">
    <name type="scientific">Cymbomonas tetramitiformis</name>
    <dbReference type="NCBI Taxonomy" id="36881"/>
    <lineage>
        <taxon>Eukaryota</taxon>
        <taxon>Viridiplantae</taxon>
        <taxon>Chlorophyta</taxon>
        <taxon>Pyramimonadophyceae</taxon>
        <taxon>Pyramimonadales</taxon>
        <taxon>Pyramimonadaceae</taxon>
        <taxon>Cymbomonas</taxon>
    </lineage>
</organism>
<gene>
    <name evidence="2" type="ORF">CYMTET_48713</name>
</gene>
<evidence type="ECO:0000313" key="3">
    <source>
        <dbReference type="Proteomes" id="UP001190700"/>
    </source>
</evidence>
<feature type="transmembrane region" description="Helical" evidence="1">
    <location>
        <begin position="104"/>
        <end position="122"/>
    </location>
</feature>
<feature type="transmembrane region" description="Helical" evidence="1">
    <location>
        <begin position="134"/>
        <end position="153"/>
    </location>
</feature>
<dbReference type="AlphaFoldDB" id="A0AAE0BTJ9"/>
<keyword evidence="1" id="KW-1133">Transmembrane helix</keyword>
<reference evidence="2 3" key="1">
    <citation type="journal article" date="2015" name="Genome Biol. Evol.">
        <title>Comparative Genomics of a Bacterivorous Green Alga Reveals Evolutionary Causalities and Consequences of Phago-Mixotrophic Mode of Nutrition.</title>
        <authorList>
            <person name="Burns J.A."/>
            <person name="Paasch A."/>
            <person name="Narechania A."/>
            <person name="Kim E."/>
        </authorList>
    </citation>
    <scope>NUCLEOTIDE SEQUENCE [LARGE SCALE GENOMIC DNA]</scope>
    <source>
        <strain evidence="2 3">PLY_AMNH</strain>
    </source>
</reference>
<evidence type="ECO:0000313" key="2">
    <source>
        <dbReference type="EMBL" id="KAK3241527.1"/>
    </source>
</evidence>
<dbReference type="Proteomes" id="UP001190700">
    <property type="component" value="Unassembled WGS sequence"/>
</dbReference>
<accession>A0AAE0BTJ9</accession>
<dbReference type="PANTHER" id="PTHR35283:SF3">
    <property type="entry name" value="T12C22.21 PROTEIN"/>
    <property type="match status" value="1"/>
</dbReference>
<dbReference type="EMBL" id="LGRX02033378">
    <property type="protein sequence ID" value="KAK3241527.1"/>
    <property type="molecule type" value="Genomic_DNA"/>
</dbReference>
<feature type="transmembrane region" description="Helical" evidence="1">
    <location>
        <begin position="38"/>
        <end position="57"/>
    </location>
</feature>
<name>A0AAE0BTJ9_9CHLO</name>
<proteinExistence type="predicted"/>
<keyword evidence="3" id="KW-1185">Reference proteome</keyword>
<dbReference type="Pfam" id="PF11255">
    <property type="entry name" value="DUF3054"/>
    <property type="match status" value="1"/>
</dbReference>
<keyword evidence="1" id="KW-0812">Transmembrane</keyword>
<feature type="transmembrane region" description="Helical" evidence="1">
    <location>
        <begin position="64"/>
        <end position="84"/>
    </location>
</feature>
<sequence length="188" mass="19550">MIEPDPVTVVQVEDRDNAWQGVATVDSGADTSDSKFQYGLQLASGDIAALLLFAAIGRANHDEGGLLSLALLGTAFPFISGWFLTAPLTDAFGDDARSKEVGTAAGAAAKAWIVAVPVSLLIRSVFKGELPPQPFVIVSMVATGVLLIGWRSAAAALLPSTTQTTGGADRKGGPLEFLKLLSGLITRW</sequence>
<dbReference type="PANTHER" id="PTHR35283">
    <property type="entry name" value="T12C22.21 PROTEIN"/>
    <property type="match status" value="1"/>
</dbReference>
<comment type="caution">
    <text evidence="2">The sequence shown here is derived from an EMBL/GenBank/DDBJ whole genome shotgun (WGS) entry which is preliminary data.</text>
</comment>
<evidence type="ECO:0000256" key="1">
    <source>
        <dbReference type="SAM" id="Phobius"/>
    </source>
</evidence>
<protein>
    <submittedName>
        <fullName evidence="2">Uncharacterized protein</fullName>
    </submittedName>
</protein>
<keyword evidence="1" id="KW-0472">Membrane</keyword>
<dbReference type="InterPro" id="IPR021414">
    <property type="entry name" value="DUF3054"/>
</dbReference>